<reference evidence="2 3" key="1">
    <citation type="submission" date="2019-04" db="EMBL/GenBank/DDBJ databases">
        <title>Friends and foes A comparative genomics study of 23 Aspergillus species from section Flavi.</title>
        <authorList>
            <consortium name="DOE Joint Genome Institute"/>
            <person name="Kjaerbolling I."/>
            <person name="Vesth T."/>
            <person name="Frisvad J.C."/>
            <person name="Nybo J.L."/>
            <person name="Theobald S."/>
            <person name="Kildgaard S."/>
            <person name="Isbrandt T."/>
            <person name="Kuo A."/>
            <person name="Sato A."/>
            <person name="Lyhne E.K."/>
            <person name="Kogle M.E."/>
            <person name="Wiebenga A."/>
            <person name="Kun R.S."/>
            <person name="Lubbers R.J."/>
            <person name="Makela M.R."/>
            <person name="Barry K."/>
            <person name="Chovatia M."/>
            <person name="Clum A."/>
            <person name="Daum C."/>
            <person name="Haridas S."/>
            <person name="He G."/>
            <person name="LaButti K."/>
            <person name="Lipzen A."/>
            <person name="Mondo S."/>
            <person name="Riley R."/>
            <person name="Salamov A."/>
            <person name="Simmons B.A."/>
            <person name="Magnuson J.K."/>
            <person name="Henrissat B."/>
            <person name="Mortensen U.H."/>
            <person name="Larsen T.O."/>
            <person name="Devries R.P."/>
            <person name="Grigoriev I.V."/>
            <person name="Machida M."/>
            <person name="Baker S.E."/>
            <person name="Andersen M.R."/>
        </authorList>
    </citation>
    <scope>NUCLEOTIDE SEQUENCE [LARGE SCALE GENOMIC DNA]</scope>
    <source>
        <strain evidence="2 3">CBS 117625</strain>
    </source>
</reference>
<dbReference type="Proteomes" id="UP000325672">
    <property type="component" value="Unassembled WGS sequence"/>
</dbReference>
<organism evidence="2 3">
    <name type="scientific">Aspergillus pseudotamarii</name>
    <dbReference type="NCBI Taxonomy" id="132259"/>
    <lineage>
        <taxon>Eukaryota</taxon>
        <taxon>Fungi</taxon>
        <taxon>Dikarya</taxon>
        <taxon>Ascomycota</taxon>
        <taxon>Pezizomycotina</taxon>
        <taxon>Eurotiomycetes</taxon>
        <taxon>Eurotiomycetidae</taxon>
        <taxon>Eurotiales</taxon>
        <taxon>Aspergillaceae</taxon>
        <taxon>Aspergillus</taxon>
        <taxon>Aspergillus subgen. Circumdati</taxon>
    </lineage>
</organism>
<dbReference type="InterPro" id="IPR014752">
    <property type="entry name" value="Arrestin-like_C"/>
</dbReference>
<dbReference type="Gene3D" id="2.60.40.640">
    <property type="match status" value="1"/>
</dbReference>
<dbReference type="AlphaFoldDB" id="A0A5N6SGG2"/>
<keyword evidence="3" id="KW-1185">Reference proteome</keyword>
<evidence type="ECO:0000313" key="2">
    <source>
        <dbReference type="EMBL" id="KAE8132174.1"/>
    </source>
</evidence>
<feature type="domain" description="LDB19 N-terminal" evidence="1">
    <location>
        <begin position="116"/>
        <end position="290"/>
    </location>
</feature>
<dbReference type="OrthoDB" id="3832628at2759"/>
<sequence length="437" mass="48512">MNINTVDTMMSGKPSAGLDTKKVWLGKYYIHLALRHVVQLRTAYQEEFRQSEGIHTCSKGHLRNARPSETAKLSIIIESPPLIYHGDPTNSMGALFSGRLRFTIGEHTIPIKIIKLKLTLAIHLTTVKPVVKGCPRCATRIEELSNWNFITRPMHLTLGHHEFPFSYLFPGQLPAFCNTPLGGIAYVLSAQAEDIVGRSYSSNMPLHIKRTLPPGNETSLLYTFPRTNLTSHVIVPSVVHPMGSFPVRVALIGVVDNKKPNRNHLYIQNVKWHIKEHVKIVSHPCSKHASKSQAEGVIHKNTRVIGRNKESNGSRYKLDLGSDEIRLQFEASIDYTRESVCDVADSKGLEVKHSLIIELIAAERNTWIAAASGPAIVLRMCSGLRISERSGLGISWDKEVPPIYKDVPPGPPGYTAIGTPVRQLGASRRLTPPECDC</sequence>
<evidence type="ECO:0000259" key="1">
    <source>
        <dbReference type="Pfam" id="PF13002"/>
    </source>
</evidence>
<dbReference type="Pfam" id="PF13002">
    <property type="entry name" value="LDB19"/>
    <property type="match status" value="1"/>
</dbReference>
<proteinExistence type="predicted"/>
<dbReference type="GeneID" id="43640280"/>
<evidence type="ECO:0000313" key="3">
    <source>
        <dbReference type="Proteomes" id="UP000325672"/>
    </source>
</evidence>
<accession>A0A5N6SGG2</accession>
<protein>
    <recommendedName>
        <fullName evidence="1">LDB19 N-terminal domain-containing protein</fullName>
    </recommendedName>
</protein>
<dbReference type="RefSeq" id="XP_031908237.1">
    <property type="nucleotide sequence ID" value="XM_032056070.1"/>
</dbReference>
<name>A0A5N6SGG2_ASPPS</name>
<gene>
    <name evidence="2" type="ORF">BDV38DRAFT_262122</name>
</gene>
<dbReference type="EMBL" id="ML743639">
    <property type="protein sequence ID" value="KAE8132174.1"/>
    <property type="molecule type" value="Genomic_DNA"/>
</dbReference>
<dbReference type="InterPro" id="IPR024391">
    <property type="entry name" value="LDB19_N"/>
</dbReference>